<sequence length="308" mass="32507">MAEQYGPNAVAGPVSRRFEGKVALVAGGGRTPPEAGDGIGVGAATSMLLAREGCRVAVLDIDDAAANRTVKAIVDSGGEAIAIKADVSVDTDCARAFDEVREAYGTLDALLNTLGITRSRRSVTQFVDEEWTAIMDVNVRGFIHTAKHAIPLMTNGGSIVNVSSADAVVPSHGNATFAASKGAVNSLTRHIAVREGYRGIRANAIMPGAMWTPIALTKLGTAVGADKKPLPASDWEAAREQRRRITATQTEGTAWDIAHAALFLASDQARWITGQVLMVDGGASVIAPWDVQNKPERKLADHTLRFVE</sequence>
<organism evidence="3 4">
    <name type="scientific">Amycolatopsis thermoflava</name>
    <dbReference type="NCBI Taxonomy" id="84480"/>
    <lineage>
        <taxon>Bacteria</taxon>
        <taxon>Bacillati</taxon>
        <taxon>Actinomycetota</taxon>
        <taxon>Actinomycetes</taxon>
        <taxon>Pseudonocardiales</taxon>
        <taxon>Pseudonocardiaceae</taxon>
        <taxon>Amycolatopsis</taxon>
        <taxon>Amycolatopsis methanolica group</taxon>
    </lineage>
</organism>
<dbReference type="PRINTS" id="PR00080">
    <property type="entry name" value="SDRFAMILY"/>
</dbReference>
<dbReference type="FunFam" id="3.40.50.720:FF:000084">
    <property type="entry name" value="Short-chain dehydrogenase reductase"/>
    <property type="match status" value="1"/>
</dbReference>
<keyword evidence="2" id="KW-0560">Oxidoreductase</keyword>
<accession>A0A3N2GRA9</accession>
<evidence type="ECO:0000313" key="3">
    <source>
        <dbReference type="EMBL" id="ROS38445.1"/>
    </source>
</evidence>
<dbReference type="Gene3D" id="3.40.50.720">
    <property type="entry name" value="NAD(P)-binding Rossmann-like Domain"/>
    <property type="match status" value="1"/>
</dbReference>
<dbReference type="GO" id="GO:0016491">
    <property type="term" value="F:oxidoreductase activity"/>
    <property type="evidence" value="ECO:0007669"/>
    <property type="project" value="UniProtKB-KW"/>
</dbReference>
<comment type="similarity">
    <text evidence="1">Belongs to the short-chain dehydrogenases/reductases (SDR) family.</text>
</comment>
<dbReference type="InterPro" id="IPR002347">
    <property type="entry name" value="SDR_fam"/>
</dbReference>
<reference evidence="3 4" key="1">
    <citation type="submission" date="2018-11" db="EMBL/GenBank/DDBJ databases">
        <title>Sequencing the genomes of 1000 actinobacteria strains.</title>
        <authorList>
            <person name="Klenk H.-P."/>
        </authorList>
    </citation>
    <scope>NUCLEOTIDE SEQUENCE [LARGE SCALE GENOMIC DNA]</scope>
    <source>
        <strain evidence="3 4">DSM 44348</strain>
    </source>
</reference>
<name>A0A3N2GRA9_9PSEU</name>
<dbReference type="SUPFAM" id="SSF51735">
    <property type="entry name" value="NAD(P)-binding Rossmann-fold domains"/>
    <property type="match status" value="1"/>
</dbReference>
<comment type="caution">
    <text evidence="3">The sequence shown here is derived from an EMBL/GenBank/DDBJ whole genome shotgun (WGS) entry which is preliminary data.</text>
</comment>
<dbReference type="Pfam" id="PF13561">
    <property type="entry name" value="adh_short_C2"/>
    <property type="match status" value="1"/>
</dbReference>
<dbReference type="GeneID" id="301842194"/>
<dbReference type="PANTHER" id="PTHR43180">
    <property type="entry name" value="3-OXOACYL-(ACYL-CARRIER-PROTEIN) REDUCTASE (AFU_ORTHOLOGUE AFUA_6G11210)"/>
    <property type="match status" value="1"/>
</dbReference>
<dbReference type="PRINTS" id="PR00081">
    <property type="entry name" value="GDHRDH"/>
</dbReference>
<evidence type="ECO:0000256" key="1">
    <source>
        <dbReference type="ARBA" id="ARBA00006484"/>
    </source>
</evidence>
<keyword evidence="4" id="KW-1185">Reference proteome</keyword>
<dbReference type="Proteomes" id="UP000274843">
    <property type="component" value="Unassembled WGS sequence"/>
</dbReference>
<dbReference type="EMBL" id="RKHY01000001">
    <property type="protein sequence ID" value="ROS38445.1"/>
    <property type="molecule type" value="Genomic_DNA"/>
</dbReference>
<gene>
    <name evidence="3" type="ORF">EDD35_0721</name>
</gene>
<dbReference type="AlphaFoldDB" id="A0A3N2GRA9"/>
<protein>
    <submittedName>
        <fullName evidence="3">NAD(P)-dependent dehydrogenase (Short-subunit alcohol dehydrogenase family)</fullName>
    </submittedName>
</protein>
<dbReference type="InterPro" id="IPR036291">
    <property type="entry name" value="NAD(P)-bd_dom_sf"/>
</dbReference>
<evidence type="ECO:0000313" key="4">
    <source>
        <dbReference type="Proteomes" id="UP000274843"/>
    </source>
</evidence>
<dbReference type="CDD" id="cd05233">
    <property type="entry name" value="SDR_c"/>
    <property type="match status" value="1"/>
</dbReference>
<proteinExistence type="inferred from homology"/>
<dbReference type="PANTHER" id="PTHR43180:SF66">
    <property type="entry name" value="SHORT-CHAIN DEHYDROGENASE_REDUCTASE FAMILY PROTEIN"/>
    <property type="match status" value="1"/>
</dbReference>
<dbReference type="RefSeq" id="WP_123682819.1">
    <property type="nucleotide sequence ID" value="NZ_RKHY01000001.1"/>
</dbReference>
<evidence type="ECO:0000256" key="2">
    <source>
        <dbReference type="ARBA" id="ARBA00023002"/>
    </source>
</evidence>